<proteinExistence type="predicted"/>
<sequence length="57" mass="6603">VQIDDLFRIDTPFAREDFLEPDDDLRRQQMLDLIGGPVHVVSIENRPVIEIVLPQSM</sequence>
<reference evidence="1" key="1">
    <citation type="submission" date="2018-05" db="EMBL/GenBank/DDBJ databases">
        <authorList>
            <person name="Lanie J.A."/>
            <person name="Ng W.-L."/>
            <person name="Kazmierczak K.M."/>
            <person name="Andrzejewski T.M."/>
            <person name="Davidsen T.M."/>
            <person name="Wayne K.J."/>
            <person name="Tettelin H."/>
            <person name="Glass J.I."/>
            <person name="Rusch D."/>
            <person name="Podicherti R."/>
            <person name="Tsui H.-C.T."/>
            <person name="Winkler M.E."/>
        </authorList>
    </citation>
    <scope>NUCLEOTIDE SEQUENCE</scope>
</reference>
<dbReference type="EMBL" id="UINC01186036">
    <property type="protein sequence ID" value="SVD98057.1"/>
    <property type="molecule type" value="Genomic_DNA"/>
</dbReference>
<evidence type="ECO:0000313" key="1">
    <source>
        <dbReference type="EMBL" id="SVD98057.1"/>
    </source>
</evidence>
<organism evidence="1">
    <name type="scientific">marine metagenome</name>
    <dbReference type="NCBI Taxonomy" id="408172"/>
    <lineage>
        <taxon>unclassified sequences</taxon>
        <taxon>metagenomes</taxon>
        <taxon>ecological metagenomes</taxon>
    </lineage>
</organism>
<feature type="non-terminal residue" evidence="1">
    <location>
        <position position="1"/>
    </location>
</feature>
<protein>
    <submittedName>
        <fullName evidence="1">Uncharacterized protein</fullName>
    </submittedName>
</protein>
<gene>
    <name evidence="1" type="ORF">METZ01_LOCUS450911</name>
</gene>
<name>A0A382ZRA9_9ZZZZ</name>
<accession>A0A382ZRA9</accession>
<dbReference type="AlphaFoldDB" id="A0A382ZRA9"/>
<feature type="non-terminal residue" evidence="1">
    <location>
        <position position="57"/>
    </location>
</feature>